<dbReference type="AlphaFoldDB" id="V6S0K2"/>
<dbReference type="NCBIfam" id="NF009512">
    <property type="entry name" value="PRK12872.1-1"/>
    <property type="match status" value="1"/>
</dbReference>
<feature type="transmembrane region" description="Helical" evidence="6">
    <location>
        <begin position="239"/>
        <end position="258"/>
    </location>
</feature>
<evidence type="ECO:0000256" key="2">
    <source>
        <dbReference type="ARBA" id="ARBA00022475"/>
    </source>
</evidence>
<dbReference type="GO" id="GO:0016020">
    <property type="term" value="C:membrane"/>
    <property type="evidence" value="ECO:0007669"/>
    <property type="project" value="UniProtKB-SubCell"/>
</dbReference>
<keyword evidence="2" id="KW-1003">Cell membrane</keyword>
<comment type="subcellular location">
    <subcellularLocation>
        <location evidence="1">Membrane</location>
        <topology evidence="1">Multi-pass membrane protein</topology>
    </subcellularLocation>
</comment>
<dbReference type="PATRIC" id="fig|1107311.3.peg.2699"/>
<feature type="transmembrane region" description="Helical" evidence="6">
    <location>
        <begin position="99"/>
        <end position="116"/>
    </location>
</feature>
<proteinExistence type="predicted"/>
<dbReference type="Proteomes" id="UP000030149">
    <property type="component" value="Unassembled WGS sequence"/>
</dbReference>
<evidence type="ECO:0000256" key="3">
    <source>
        <dbReference type="ARBA" id="ARBA00022692"/>
    </source>
</evidence>
<sequence>MLALTQLVFHFLFFKNQQDLPLALADWQFILLVIATVTIAAGGYVINNIMDQETDGFSKPNNVIVGKHISEGMAYNIYVALNIIGVGIGFYLANIIQKPSFSAVFIVVAATLYLYATNLKQNLLVGNIIVALLVAFSIILVGIFDLYPATYEGNREQMGLIFSILLDYALFAFIINFIREIVKDIEDMDGDYNSGMSTLPIVLGKDRTSKLVFGLTLIPIALLIFYVNKNLSDIQWVMYYALLFVLGPLLYFLIKIWGASTKKDFNHLSLILKLVMLFGILSIVVITLNMKGNA</sequence>
<dbReference type="eggNOG" id="COG0382">
    <property type="taxonomic scope" value="Bacteria"/>
</dbReference>
<evidence type="ECO:0000256" key="1">
    <source>
        <dbReference type="ARBA" id="ARBA00004141"/>
    </source>
</evidence>
<dbReference type="InterPro" id="IPR044878">
    <property type="entry name" value="UbiA_sf"/>
</dbReference>
<gene>
    <name evidence="7" type="primary">ubiA</name>
    <name evidence="7" type="ORF">Q767_09710</name>
</gene>
<keyword evidence="8" id="KW-1185">Reference proteome</keyword>
<evidence type="ECO:0000313" key="8">
    <source>
        <dbReference type="Proteomes" id="UP000030149"/>
    </source>
</evidence>
<evidence type="ECO:0000313" key="7">
    <source>
        <dbReference type="EMBL" id="KGO95943.1"/>
    </source>
</evidence>
<dbReference type="InterPro" id="IPR000537">
    <property type="entry name" value="UbiA_prenyltransferase"/>
</dbReference>
<feature type="transmembrane region" description="Helical" evidence="6">
    <location>
        <begin position="270"/>
        <end position="290"/>
    </location>
</feature>
<reference evidence="7 8" key="2">
    <citation type="journal article" date="2015" name="Stand. Genomic Sci.">
        <title>High quality draft genomic sequence of Flavobacterium enshiense DK69(T) and comparison among Flavobacterium genomes.</title>
        <authorList>
            <person name="Zeng Z."/>
            <person name="Chen C."/>
            <person name="Du H."/>
            <person name="Wang G."/>
            <person name="Li M."/>
        </authorList>
    </citation>
    <scope>NUCLEOTIDE SEQUENCE [LARGE SCALE GENOMIC DNA]</scope>
    <source>
        <strain evidence="7 8">DK69</strain>
    </source>
</reference>
<evidence type="ECO:0000256" key="4">
    <source>
        <dbReference type="ARBA" id="ARBA00022989"/>
    </source>
</evidence>
<dbReference type="STRING" id="1107311.Q767_09710"/>
<protein>
    <submittedName>
        <fullName evidence="7">Prenyltransferase</fullName>
    </submittedName>
</protein>
<comment type="caution">
    <text evidence="7">The sequence shown here is derived from an EMBL/GenBank/DDBJ whole genome shotgun (WGS) entry which is preliminary data.</text>
</comment>
<keyword evidence="5 6" id="KW-0472">Membrane</keyword>
<name>V6S0K2_9FLAO</name>
<dbReference type="Pfam" id="PF01040">
    <property type="entry name" value="UbiA"/>
    <property type="match status" value="1"/>
</dbReference>
<accession>V6S0K2</accession>
<dbReference type="Gene3D" id="1.10.357.140">
    <property type="entry name" value="UbiA prenyltransferase"/>
    <property type="match status" value="1"/>
</dbReference>
<dbReference type="GO" id="GO:0016765">
    <property type="term" value="F:transferase activity, transferring alkyl or aryl (other than methyl) groups"/>
    <property type="evidence" value="ECO:0007669"/>
    <property type="project" value="InterPro"/>
</dbReference>
<feature type="transmembrane region" description="Helical" evidence="6">
    <location>
        <begin position="159"/>
        <end position="178"/>
    </location>
</feature>
<keyword evidence="3 6" id="KW-0812">Transmembrane</keyword>
<dbReference type="PANTHER" id="PTHR42723:SF1">
    <property type="entry name" value="CHLOROPHYLL SYNTHASE, CHLOROPLASTIC"/>
    <property type="match status" value="1"/>
</dbReference>
<keyword evidence="7" id="KW-0808">Transferase</keyword>
<evidence type="ECO:0000256" key="6">
    <source>
        <dbReference type="SAM" id="Phobius"/>
    </source>
</evidence>
<dbReference type="EMBL" id="JRLZ01000008">
    <property type="protein sequence ID" value="KGO95943.1"/>
    <property type="molecule type" value="Genomic_DNA"/>
</dbReference>
<dbReference type="PANTHER" id="PTHR42723">
    <property type="entry name" value="CHLOROPHYLL SYNTHASE"/>
    <property type="match status" value="1"/>
</dbReference>
<organism evidence="7 8">
    <name type="scientific">Flavobacterium enshiense DK69</name>
    <dbReference type="NCBI Taxonomy" id="1107311"/>
    <lineage>
        <taxon>Bacteria</taxon>
        <taxon>Pseudomonadati</taxon>
        <taxon>Bacteroidota</taxon>
        <taxon>Flavobacteriia</taxon>
        <taxon>Flavobacteriales</taxon>
        <taxon>Flavobacteriaceae</taxon>
        <taxon>Flavobacterium</taxon>
    </lineage>
</organism>
<dbReference type="InterPro" id="IPR050475">
    <property type="entry name" value="Prenyltransferase_related"/>
</dbReference>
<feature type="transmembrane region" description="Helical" evidence="6">
    <location>
        <begin position="27"/>
        <end position="46"/>
    </location>
</feature>
<feature type="transmembrane region" description="Helical" evidence="6">
    <location>
        <begin position="75"/>
        <end position="93"/>
    </location>
</feature>
<dbReference type="CDD" id="cd13961">
    <property type="entry name" value="PT_UbiA_DGGGPS"/>
    <property type="match status" value="1"/>
</dbReference>
<dbReference type="Gene3D" id="1.20.120.1780">
    <property type="entry name" value="UbiA prenyltransferase"/>
    <property type="match status" value="1"/>
</dbReference>
<feature type="transmembrane region" description="Helical" evidence="6">
    <location>
        <begin position="123"/>
        <end position="147"/>
    </location>
</feature>
<keyword evidence="4 6" id="KW-1133">Transmembrane helix</keyword>
<evidence type="ECO:0000256" key="5">
    <source>
        <dbReference type="ARBA" id="ARBA00023136"/>
    </source>
</evidence>
<reference evidence="8" key="1">
    <citation type="submission" date="2013-09" db="EMBL/GenBank/DDBJ databases">
        <authorList>
            <person name="Zeng Z."/>
            <person name="Chen C."/>
        </authorList>
    </citation>
    <scope>NUCLEOTIDE SEQUENCE [LARGE SCALE GENOMIC DNA]</scope>
    <source>
        <strain evidence="8">DK69</strain>
    </source>
</reference>
<feature type="transmembrane region" description="Helical" evidence="6">
    <location>
        <begin position="211"/>
        <end position="227"/>
    </location>
</feature>